<dbReference type="InterPro" id="IPR039420">
    <property type="entry name" value="WalR-like"/>
</dbReference>
<keyword evidence="5" id="KW-0902">Two-component regulatory system</keyword>
<dbReference type="Pfam" id="PF00072">
    <property type="entry name" value="Response_reg"/>
    <property type="match status" value="1"/>
</dbReference>
<evidence type="ECO:0000259" key="12">
    <source>
        <dbReference type="PROSITE" id="PS50110"/>
    </source>
</evidence>
<accession>A0A412Z0C5</accession>
<dbReference type="Proteomes" id="UP000284543">
    <property type="component" value="Unassembled WGS sequence"/>
</dbReference>
<dbReference type="GO" id="GO:0042802">
    <property type="term" value="F:identical protein binding"/>
    <property type="evidence" value="ECO:0007669"/>
    <property type="project" value="UniProtKB-ARBA"/>
</dbReference>
<dbReference type="InterPro" id="IPR011006">
    <property type="entry name" value="CheY-like_superfamily"/>
</dbReference>
<dbReference type="Gene3D" id="3.40.50.2300">
    <property type="match status" value="1"/>
</dbReference>
<evidence type="ECO:0000256" key="4">
    <source>
        <dbReference type="ARBA" id="ARBA00022553"/>
    </source>
</evidence>
<dbReference type="InterPro" id="IPR001867">
    <property type="entry name" value="OmpR/PhoB-type_DNA-bd"/>
</dbReference>
<evidence type="ECO:0000259" key="13">
    <source>
        <dbReference type="PROSITE" id="PS51755"/>
    </source>
</evidence>
<dbReference type="GO" id="GO:0005829">
    <property type="term" value="C:cytosol"/>
    <property type="evidence" value="ECO:0007669"/>
    <property type="project" value="TreeGrafter"/>
</dbReference>
<feature type="domain" description="OmpR/PhoB-type" evidence="13">
    <location>
        <begin position="129"/>
        <end position="228"/>
    </location>
</feature>
<evidence type="ECO:0000256" key="2">
    <source>
        <dbReference type="ARBA" id="ARBA00018672"/>
    </source>
</evidence>
<dbReference type="CDD" id="cd17620">
    <property type="entry name" value="REC_OmpR_KdpE-like"/>
    <property type="match status" value="1"/>
</dbReference>
<dbReference type="EMBL" id="QRZM01000010">
    <property type="protein sequence ID" value="RGV73341.1"/>
    <property type="molecule type" value="Genomic_DNA"/>
</dbReference>
<dbReference type="GO" id="GO:0000156">
    <property type="term" value="F:phosphorelay response regulator activity"/>
    <property type="evidence" value="ECO:0007669"/>
    <property type="project" value="TreeGrafter"/>
</dbReference>
<keyword evidence="6" id="KW-0805">Transcription regulation</keyword>
<evidence type="ECO:0000256" key="3">
    <source>
        <dbReference type="ARBA" id="ARBA00022490"/>
    </source>
</evidence>
<dbReference type="GO" id="GO:0045893">
    <property type="term" value="P:positive regulation of DNA-templated transcription"/>
    <property type="evidence" value="ECO:0007669"/>
    <property type="project" value="UniProtKB-ARBA"/>
</dbReference>
<comment type="subcellular location">
    <subcellularLocation>
        <location evidence="1">Cytoplasm</location>
    </subcellularLocation>
</comment>
<dbReference type="PANTHER" id="PTHR48111">
    <property type="entry name" value="REGULATOR OF RPOS"/>
    <property type="match status" value="1"/>
</dbReference>
<keyword evidence="8" id="KW-0804">Transcription</keyword>
<feature type="DNA-binding region" description="OmpR/PhoB-type" evidence="11">
    <location>
        <begin position="129"/>
        <end position="228"/>
    </location>
</feature>
<evidence type="ECO:0000256" key="10">
    <source>
        <dbReference type="PROSITE-ProRule" id="PRU00169"/>
    </source>
</evidence>
<dbReference type="InterPro" id="IPR036388">
    <property type="entry name" value="WH-like_DNA-bd_sf"/>
</dbReference>
<dbReference type="GeneID" id="23114681"/>
<reference evidence="14 15" key="1">
    <citation type="submission" date="2018-08" db="EMBL/GenBank/DDBJ databases">
        <title>A genome reference for cultivated species of the human gut microbiota.</title>
        <authorList>
            <person name="Zou Y."/>
            <person name="Xue W."/>
            <person name="Luo G."/>
        </authorList>
    </citation>
    <scope>NUCLEOTIDE SEQUENCE [LARGE SCALE GENOMIC DNA]</scope>
    <source>
        <strain evidence="14 15">AF14-18</strain>
    </source>
</reference>
<comment type="caution">
    <text evidence="14">The sequence shown here is derived from an EMBL/GenBank/DDBJ whole genome shotgun (WGS) entry which is preliminary data.</text>
</comment>
<sequence>MNETTILVIEDDKSIQNFMKISLKTRGYAYILADNGLSGISLFYADHPDLILLDLGLPDIDGMEVLRQIRQKSDVPIIVVSARGQEREKISALDQGADDYVTKPFSAEELLARIRVGLRHKSSTVNHQEQEFCLDYFRLDFEKRKLYVHDQEVHLTPLEYKMMVLLVNNSGKVLTHHYIQQEVWGYDTTDDYQSLRVFMANIRRKIEDNTANPRFILTEVGVGYRFVDE</sequence>
<organism evidence="14 15">
    <name type="scientific">Enterocloster bolteae</name>
    <dbReference type="NCBI Taxonomy" id="208479"/>
    <lineage>
        <taxon>Bacteria</taxon>
        <taxon>Bacillati</taxon>
        <taxon>Bacillota</taxon>
        <taxon>Clostridia</taxon>
        <taxon>Lachnospirales</taxon>
        <taxon>Lachnospiraceae</taxon>
        <taxon>Enterocloster</taxon>
    </lineage>
</organism>
<dbReference type="GO" id="GO:0000987">
    <property type="term" value="F:cis-regulatory region sequence-specific DNA binding"/>
    <property type="evidence" value="ECO:0007669"/>
    <property type="project" value="UniProtKB-ARBA"/>
</dbReference>
<evidence type="ECO:0000313" key="14">
    <source>
        <dbReference type="EMBL" id="RGV73341.1"/>
    </source>
</evidence>
<feature type="modified residue" description="4-aspartylphosphate" evidence="10">
    <location>
        <position position="54"/>
    </location>
</feature>
<dbReference type="SMART" id="SM00862">
    <property type="entry name" value="Trans_reg_C"/>
    <property type="match status" value="1"/>
</dbReference>
<dbReference type="RefSeq" id="WP_002572839.1">
    <property type="nucleotide sequence ID" value="NZ_BAABXO010000002.1"/>
</dbReference>
<evidence type="ECO:0000256" key="9">
    <source>
        <dbReference type="ARBA" id="ARBA00024867"/>
    </source>
</evidence>
<evidence type="ECO:0000256" key="7">
    <source>
        <dbReference type="ARBA" id="ARBA00023125"/>
    </source>
</evidence>
<evidence type="ECO:0000256" key="1">
    <source>
        <dbReference type="ARBA" id="ARBA00004496"/>
    </source>
</evidence>
<dbReference type="PANTHER" id="PTHR48111:SF50">
    <property type="entry name" value="KDP OPERON TRANSCRIPTIONAL REGULATORY PROTEIN KDPE"/>
    <property type="match status" value="1"/>
</dbReference>
<evidence type="ECO:0000256" key="5">
    <source>
        <dbReference type="ARBA" id="ARBA00023012"/>
    </source>
</evidence>
<evidence type="ECO:0000256" key="8">
    <source>
        <dbReference type="ARBA" id="ARBA00023163"/>
    </source>
</evidence>
<feature type="domain" description="Response regulatory" evidence="12">
    <location>
        <begin position="5"/>
        <end position="118"/>
    </location>
</feature>
<dbReference type="InterPro" id="IPR001789">
    <property type="entry name" value="Sig_transdc_resp-reg_receiver"/>
</dbReference>
<dbReference type="PROSITE" id="PS51755">
    <property type="entry name" value="OMPR_PHOB"/>
    <property type="match status" value="1"/>
</dbReference>
<evidence type="ECO:0000256" key="6">
    <source>
        <dbReference type="ARBA" id="ARBA00023015"/>
    </source>
</evidence>
<name>A0A412Z0C5_9FIRM</name>
<dbReference type="CDD" id="cd00383">
    <property type="entry name" value="trans_reg_C"/>
    <property type="match status" value="1"/>
</dbReference>
<comment type="function">
    <text evidence="9">May play the central regulatory role in sporulation. It may be an element of the effector pathway responsible for the activation of sporulation genes in response to nutritional stress. Spo0A may act in concert with spo0H (a sigma factor) to control the expression of some genes that are critical to the sporulation process.</text>
</comment>
<dbReference type="GO" id="GO:0032993">
    <property type="term" value="C:protein-DNA complex"/>
    <property type="evidence" value="ECO:0007669"/>
    <property type="project" value="TreeGrafter"/>
</dbReference>
<dbReference type="Gene3D" id="6.10.250.690">
    <property type="match status" value="1"/>
</dbReference>
<evidence type="ECO:0000313" key="15">
    <source>
        <dbReference type="Proteomes" id="UP000284543"/>
    </source>
</evidence>
<dbReference type="SUPFAM" id="SSF52172">
    <property type="entry name" value="CheY-like"/>
    <property type="match status" value="1"/>
</dbReference>
<gene>
    <name evidence="14" type="ORF">DWW02_21080</name>
</gene>
<dbReference type="FunFam" id="3.40.50.2300:FF:000021">
    <property type="entry name" value="Two-component system response regulator KdpE"/>
    <property type="match status" value="1"/>
</dbReference>
<protein>
    <recommendedName>
        <fullName evidence="2">Stage 0 sporulation protein A homolog</fullName>
    </recommendedName>
</protein>
<dbReference type="SMART" id="SM00448">
    <property type="entry name" value="REC"/>
    <property type="match status" value="1"/>
</dbReference>
<dbReference type="Pfam" id="PF00486">
    <property type="entry name" value="Trans_reg_C"/>
    <property type="match status" value="1"/>
</dbReference>
<dbReference type="PROSITE" id="PS50110">
    <property type="entry name" value="RESPONSE_REGULATORY"/>
    <property type="match status" value="1"/>
</dbReference>
<proteinExistence type="predicted"/>
<dbReference type="Gene3D" id="1.10.10.10">
    <property type="entry name" value="Winged helix-like DNA-binding domain superfamily/Winged helix DNA-binding domain"/>
    <property type="match status" value="1"/>
</dbReference>
<keyword evidence="4 10" id="KW-0597">Phosphoprotein</keyword>
<dbReference type="AlphaFoldDB" id="A0A412Z0C5"/>
<evidence type="ECO:0000256" key="11">
    <source>
        <dbReference type="PROSITE-ProRule" id="PRU01091"/>
    </source>
</evidence>
<keyword evidence="7 11" id="KW-0238">DNA-binding</keyword>
<keyword evidence="3" id="KW-0963">Cytoplasm</keyword>